<keyword evidence="3" id="KW-1185">Reference proteome</keyword>
<keyword evidence="1" id="KW-0472">Membrane</keyword>
<evidence type="ECO:0000313" key="3">
    <source>
        <dbReference type="Proteomes" id="UP000468901"/>
    </source>
</evidence>
<protein>
    <recommendedName>
        <fullName evidence="4">CoxF protein</fullName>
    </recommendedName>
</protein>
<dbReference type="AlphaFoldDB" id="A0A6N6VGI0"/>
<reference evidence="2 3" key="1">
    <citation type="submission" date="2019-09" db="EMBL/GenBank/DDBJ databases">
        <title>Parvibaculum sedimenti sp. nov., isolated from sediment.</title>
        <authorList>
            <person name="Wang Y."/>
        </authorList>
    </citation>
    <scope>NUCLEOTIDE SEQUENCE [LARGE SCALE GENOMIC DNA]</scope>
    <source>
        <strain evidence="2 3">HXT-9</strain>
    </source>
</reference>
<dbReference type="EMBL" id="WESC01000008">
    <property type="protein sequence ID" value="KAB7739864.1"/>
    <property type="molecule type" value="Genomic_DNA"/>
</dbReference>
<sequence>MSEDNNHGAPQVPQQWTEEQLKRRRQRNLALAWVLGALVTLFFVITIAKLGGNVAKRPVVGAADRIEQVG</sequence>
<evidence type="ECO:0008006" key="4">
    <source>
        <dbReference type="Google" id="ProtNLM"/>
    </source>
</evidence>
<dbReference type="Proteomes" id="UP000468901">
    <property type="component" value="Unassembled WGS sequence"/>
</dbReference>
<keyword evidence="1" id="KW-0812">Transmembrane</keyword>
<accession>A0A6N6VGI0</accession>
<dbReference type="RefSeq" id="WP_152216245.1">
    <property type="nucleotide sequence ID" value="NZ_JBAQYD010000110.1"/>
</dbReference>
<gene>
    <name evidence="2" type="ORF">F2P47_10140</name>
</gene>
<name>A0A6N6VGI0_9HYPH</name>
<evidence type="ECO:0000313" key="2">
    <source>
        <dbReference type="EMBL" id="KAB7739864.1"/>
    </source>
</evidence>
<keyword evidence="1" id="KW-1133">Transmembrane helix</keyword>
<evidence type="ECO:0000256" key="1">
    <source>
        <dbReference type="SAM" id="Phobius"/>
    </source>
</evidence>
<proteinExistence type="predicted"/>
<comment type="caution">
    <text evidence="2">The sequence shown here is derived from an EMBL/GenBank/DDBJ whole genome shotgun (WGS) entry which is preliminary data.</text>
</comment>
<organism evidence="2 3">
    <name type="scientific">Parvibaculum sedimenti</name>
    <dbReference type="NCBI Taxonomy" id="2608632"/>
    <lineage>
        <taxon>Bacteria</taxon>
        <taxon>Pseudomonadati</taxon>
        <taxon>Pseudomonadota</taxon>
        <taxon>Alphaproteobacteria</taxon>
        <taxon>Hyphomicrobiales</taxon>
        <taxon>Parvibaculaceae</taxon>
        <taxon>Parvibaculum</taxon>
    </lineage>
</organism>
<feature type="transmembrane region" description="Helical" evidence="1">
    <location>
        <begin position="29"/>
        <end position="48"/>
    </location>
</feature>